<reference evidence="8 9" key="1">
    <citation type="journal article" date="2015" name="Genome Announc.">
        <title>Complete genome sequences for 35 biothreat assay-relevant bacillus species.</title>
        <authorList>
            <person name="Johnson S.L."/>
            <person name="Daligault H.E."/>
            <person name="Davenport K.W."/>
            <person name="Jaissle J."/>
            <person name="Frey K.G."/>
            <person name="Ladner J.T."/>
            <person name="Broomall S.M."/>
            <person name="Bishop-Lilly K.A."/>
            <person name="Bruce D.C."/>
            <person name="Gibbons H.S."/>
            <person name="Coyne S.R."/>
            <person name="Lo C.C."/>
            <person name="Meincke L."/>
            <person name="Munk A.C."/>
            <person name="Koroleva G.I."/>
            <person name="Rosenzweig C.N."/>
            <person name="Palacios G.F."/>
            <person name="Redden C.L."/>
            <person name="Minogue T.D."/>
            <person name="Chain P.S."/>
        </authorList>
    </citation>
    <scope>NUCLEOTIDE SEQUENCE [LARGE SCALE GENOMIC DNA]</scope>
    <source>
        <strain evidence="9">ATCC 14581 / DSM 32 / JCM 2506 / NBRC 15308 / NCIMB 9376 / NCTC 10342 / NRRL B-14308 / VKM B-512</strain>
    </source>
</reference>
<evidence type="ECO:0000256" key="3">
    <source>
        <dbReference type="ARBA" id="ARBA00007931"/>
    </source>
</evidence>
<dbReference type="GO" id="GO:0016020">
    <property type="term" value="C:membrane"/>
    <property type="evidence" value="ECO:0007669"/>
    <property type="project" value="UniProtKB-SubCell"/>
</dbReference>
<dbReference type="RefSeq" id="WP_013082995.1">
    <property type="nucleotide sequence ID" value="NZ_BCVB01000005.1"/>
</dbReference>
<evidence type="ECO:0000256" key="4">
    <source>
        <dbReference type="ARBA" id="ARBA00022692"/>
    </source>
</evidence>
<name>A0A0B6AGL1_PRIM2</name>
<dbReference type="HOGENOM" id="CLU_098542_1_0_9"/>
<accession>A0A0B6AGL1</accession>
<comment type="cofactor">
    <cofactor evidence="1">
        <name>Zn(2+)</name>
        <dbReference type="ChEBI" id="CHEBI:29105"/>
    </cofactor>
</comment>
<comment type="subcellular location">
    <subcellularLocation>
        <location evidence="2">Membrane</location>
        <topology evidence="2">Multi-pass membrane protein</topology>
    </subcellularLocation>
</comment>
<keyword evidence="4" id="KW-0812">Transmembrane</keyword>
<dbReference type="GO" id="GO:0006508">
    <property type="term" value="P:proteolysis"/>
    <property type="evidence" value="ECO:0007669"/>
    <property type="project" value="InterPro"/>
</dbReference>
<evidence type="ECO:0000256" key="6">
    <source>
        <dbReference type="ARBA" id="ARBA00023136"/>
    </source>
</evidence>
<protein>
    <recommendedName>
        <fullName evidence="7">Peptidase M50 domain-containing protein</fullName>
    </recommendedName>
</protein>
<dbReference type="AlphaFoldDB" id="A0A0B6AGL1"/>
<dbReference type="Proteomes" id="UP000031829">
    <property type="component" value="Chromosome"/>
</dbReference>
<evidence type="ECO:0000313" key="8">
    <source>
        <dbReference type="EMBL" id="AJI24010.1"/>
    </source>
</evidence>
<organism evidence="8 9">
    <name type="scientific">Priestia megaterium (strain ATCC 14581 / DSM 32 / CCUG 1817 / JCM 2506 / NBRC 15308 / NCIMB 9376 / NCTC 10342 / NRRL B-14308 / VKM B-512 / Ford 19)</name>
    <name type="common">Bacillus megaterium</name>
    <dbReference type="NCBI Taxonomy" id="1348623"/>
    <lineage>
        <taxon>Bacteria</taxon>
        <taxon>Bacillati</taxon>
        <taxon>Bacillota</taxon>
        <taxon>Bacilli</taxon>
        <taxon>Bacillales</taxon>
        <taxon>Bacillaceae</taxon>
        <taxon>Priestia</taxon>
    </lineage>
</organism>
<evidence type="ECO:0000256" key="1">
    <source>
        <dbReference type="ARBA" id="ARBA00001947"/>
    </source>
</evidence>
<comment type="similarity">
    <text evidence="3">Belongs to the peptidase M50B family.</text>
</comment>
<evidence type="ECO:0000256" key="2">
    <source>
        <dbReference type="ARBA" id="ARBA00004141"/>
    </source>
</evidence>
<proteinExistence type="inferred from homology"/>
<dbReference type="GeneID" id="93642485"/>
<feature type="domain" description="Peptidase M50" evidence="7">
    <location>
        <begin position="14"/>
        <end position="104"/>
    </location>
</feature>
<dbReference type="Pfam" id="PF02163">
    <property type="entry name" value="Peptidase_M50"/>
    <property type="match status" value="1"/>
</dbReference>
<evidence type="ECO:0000256" key="5">
    <source>
        <dbReference type="ARBA" id="ARBA00022989"/>
    </source>
</evidence>
<keyword evidence="5" id="KW-1133">Transmembrane helix</keyword>
<dbReference type="EMBL" id="CP009920">
    <property type="protein sequence ID" value="AJI24010.1"/>
    <property type="molecule type" value="Genomic_DNA"/>
</dbReference>
<dbReference type="InterPro" id="IPR008915">
    <property type="entry name" value="Peptidase_M50"/>
</dbReference>
<gene>
    <name evidence="8" type="ORF">BG04_4481</name>
</gene>
<evidence type="ECO:0000259" key="7">
    <source>
        <dbReference type="Pfam" id="PF02163"/>
    </source>
</evidence>
<dbReference type="KEGG" id="bmeg:BG04_4481"/>
<keyword evidence="6" id="KW-0472">Membrane</keyword>
<sequence>MFGLNDLPKFVWSFCLVLPLVSFVHQLGHSVMAIIFGGKVDFTIGRGKTILKMGKFKIKSVYFLDSFCKYENLKNDSRISHAVVYAGGVLFNLLTIFIINGLIMANILPEDIFCYQFVYFSVYYVIFSLLPIQYTETTASDGRAIYNVLRYGKTCDPD</sequence>
<evidence type="ECO:0000313" key="9">
    <source>
        <dbReference type="Proteomes" id="UP000031829"/>
    </source>
</evidence>